<dbReference type="PANTHER" id="PTHR10849">
    <property type="entry name" value="NADH DEHYDROGENASE UBIQUINONE IRON-SULFUR PROTEIN 8, MITOCHONDRIAL"/>
    <property type="match status" value="1"/>
</dbReference>
<dbReference type="PROSITE" id="PS00198">
    <property type="entry name" value="4FE4S_FER_1"/>
    <property type="match status" value="1"/>
</dbReference>
<keyword evidence="6" id="KW-0408">Iron</keyword>
<feature type="compositionally biased region" description="Basic and acidic residues" evidence="8">
    <location>
        <begin position="50"/>
        <end position="67"/>
    </location>
</feature>
<keyword evidence="7" id="KW-0411">Iron-sulfur</keyword>
<feature type="domain" description="4Fe-4S ferredoxin-type" evidence="9">
    <location>
        <begin position="186"/>
        <end position="215"/>
    </location>
</feature>
<dbReference type="PROSITE" id="PS51379">
    <property type="entry name" value="4FE4S_FER_2"/>
    <property type="match status" value="2"/>
</dbReference>
<dbReference type="Pfam" id="PF12838">
    <property type="entry name" value="Fer4_7"/>
    <property type="match status" value="1"/>
</dbReference>
<evidence type="ECO:0000259" key="9">
    <source>
        <dbReference type="PROSITE" id="PS51379"/>
    </source>
</evidence>
<dbReference type="AlphaFoldDB" id="A0A9P6U1Z7"/>
<comment type="cofactor">
    <cofactor evidence="1">
        <name>[4Fe-4S] cluster</name>
        <dbReference type="ChEBI" id="CHEBI:49883"/>
    </cofactor>
</comment>
<feature type="domain" description="4Fe-4S ferredoxin-type" evidence="9">
    <location>
        <begin position="225"/>
        <end position="254"/>
    </location>
</feature>
<evidence type="ECO:0000256" key="4">
    <source>
        <dbReference type="ARBA" id="ARBA00022723"/>
    </source>
</evidence>
<dbReference type="GO" id="GO:0032981">
    <property type="term" value="P:mitochondrial respiratory chain complex I assembly"/>
    <property type="evidence" value="ECO:0007669"/>
    <property type="project" value="TreeGrafter"/>
</dbReference>
<dbReference type="HAMAP" id="MF_01351">
    <property type="entry name" value="NDH1_NuoI"/>
    <property type="match status" value="1"/>
</dbReference>
<dbReference type="InterPro" id="IPR017900">
    <property type="entry name" value="4Fe4S_Fe_S_CS"/>
</dbReference>
<dbReference type="OrthoDB" id="204405at2759"/>
<keyword evidence="4" id="KW-0479">Metal-binding</keyword>
<dbReference type="EMBL" id="JAAAJA010000312">
    <property type="protein sequence ID" value="KAG0256179.1"/>
    <property type="molecule type" value="Genomic_DNA"/>
</dbReference>
<comment type="caution">
    <text evidence="10">The sequence shown here is derived from an EMBL/GenBank/DDBJ whole genome shotgun (WGS) entry which is preliminary data.</text>
</comment>
<evidence type="ECO:0000256" key="1">
    <source>
        <dbReference type="ARBA" id="ARBA00001966"/>
    </source>
</evidence>
<organism evidence="10 11">
    <name type="scientific">Mortierella polycephala</name>
    <dbReference type="NCBI Taxonomy" id="41804"/>
    <lineage>
        <taxon>Eukaryota</taxon>
        <taxon>Fungi</taxon>
        <taxon>Fungi incertae sedis</taxon>
        <taxon>Mucoromycota</taxon>
        <taxon>Mortierellomycotina</taxon>
        <taxon>Mortierellomycetes</taxon>
        <taxon>Mortierellales</taxon>
        <taxon>Mortierellaceae</taxon>
        <taxon>Mortierella</taxon>
    </lineage>
</organism>
<comment type="similarity">
    <text evidence="2">Belongs to the complex I 23 kDa subunit family.</text>
</comment>
<accession>A0A9P6U1Z7</accession>
<dbReference type="GO" id="GO:0016020">
    <property type="term" value="C:membrane"/>
    <property type="evidence" value="ECO:0007669"/>
    <property type="project" value="InterPro"/>
</dbReference>
<dbReference type="NCBIfam" id="NF004538">
    <property type="entry name" value="PRK05888.1-4"/>
    <property type="match status" value="1"/>
</dbReference>
<gene>
    <name evidence="10" type="ORF">BG011_004705</name>
</gene>
<feature type="region of interest" description="Disordered" evidence="8">
    <location>
        <begin position="48"/>
        <end position="72"/>
    </location>
</feature>
<dbReference type="GO" id="GO:0003954">
    <property type="term" value="F:NADH dehydrogenase activity"/>
    <property type="evidence" value="ECO:0007669"/>
    <property type="project" value="TreeGrafter"/>
</dbReference>
<dbReference type="InterPro" id="IPR017896">
    <property type="entry name" value="4Fe4S_Fe-S-bd"/>
</dbReference>
<dbReference type="InterPro" id="IPR010226">
    <property type="entry name" value="NADH_quinone_OxRdtase_chainI"/>
</dbReference>
<dbReference type="Proteomes" id="UP000726737">
    <property type="component" value="Unassembled WGS sequence"/>
</dbReference>
<proteinExistence type="inferred from homology"/>
<dbReference type="SUPFAM" id="SSF54862">
    <property type="entry name" value="4Fe-4S ferredoxins"/>
    <property type="match status" value="1"/>
</dbReference>
<keyword evidence="3" id="KW-0004">4Fe-4S</keyword>
<evidence type="ECO:0000313" key="11">
    <source>
        <dbReference type="Proteomes" id="UP000726737"/>
    </source>
</evidence>
<keyword evidence="11" id="KW-1185">Reference proteome</keyword>
<dbReference type="Gene3D" id="3.30.70.3270">
    <property type="match status" value="1"/>
</dbReference>
<protein>
    <recommendedName>
        <fullName evidence="9">4Fe-4S ferredoxin-type domain-containing protein</fullName>
    </recommendedName>
</protein>
<dbReference type="GO" id="GO:0005739">
    <property type="term" value="C:mitochondrion"/>
    <property type="evidence" value="ECO:0007669"/>
    <property type="project" value="GOC"/>
</dbReference>
<evidence type="ECO:0000256" key="6">
    <source>
        <dbReference type="ARBA" id="ARBA00023004"/>
    </source>
</evidence>
<evidence type="ECO:0000256" key="3">
    <source>
        <dbReference type="ARBA" id="ARBA00022485"/>
    </source>
</evidence>
<reference evidence="10" key="1">
    <citation type="journal article" date="2020" name="Fungal Divers.">
        <title>Resolving the Mortierellaceae phylogeny through synthesis of multi-gene phylogenetics and phylogenomics.</title>
        <authorList>
            <person name="Vandepol N."/>
            <person name="Liber J."/>
            <person name="Desiro A."/>
            <person name="Na H."/>
            <person name="Kennedy M."/>
            <person name="Barry K."/>
            <person name="Grigoriev I.V."/>
            <person name="Miller A.N."/>
            <person name="O'Donnell K."/>
            <person name="Stajich J.E."/>
            <person name="Bonito G."/>
        </authorList>
    </citation>
    <scope>NUCLEOTIDE SEQUENCE</scope>
    <source>
        <strain evidence="10">KOD948</strain>
    </source>
</reference>
<evidence type="ECO:0000256" key="8">
    <source>
        <dbReference type="SAM" id="MobiDB-lite"/>
    </source>
</evidence>
<keyword evidence="5" id="KW-1278">Translocase</keyword>
<name>A0A9P6U1Z7_9FUNG</name>
<dbReference type="GO" id="GO:0046872">
    <property type="term" value="F:metal ion binding"/>
    <property type="evidence" value="ECO:0007669"/>
    <property type="project" value="UniProtKB-KW"/>
</dbReference>
<evidence type="ECO:0000313" key="10">
    <source>
        <dbReference type="EMBL" id="KAG0256179.1"/>
    </source>
</evidence>
<dbReference type="GO" id="GO:0051539">
    <property type="term" value="F:4 iron, 4 sulfur cluster binding"/>
    <property type="evidence" value="ECO:0007669"/>
    <property type="project" value="UniProtKB-KW"/>
</dbReference>
<dbReference type="GO" id="GO:0006120">
    <property type="term" value="P:mitochondrial electron transport, NADH to ubiquinone"/>
    <property type="evidence" value="ECO:0007669"/>
    <property type="project" value="TreeGrafter"/>
</dbReference>
<evidence type="ECO:0000256" key="7">
    <source>
        <dbReference type="ARBA" id="ARBA00023014"/>
    </source>
</evidence>
<evidence type="ECO:0000256" key="5">
    <source>
        <dbReference type="ARBA" id="ARBA00022967"/>
    </source>
</evidence>
<dbReference type="PANTHER" id="PTHR10849:SF20">
    <property type="entry name" value="NADH DEHYDROGENASE [UBIQUINONE] IRON-SULFUR PROTEIN 8, MITOCHONDRIAL"/>
    <property type="match status" value="1"/>
</dbReference>
<sequence>MEICFYISKTDPYFALQILTVVQSRVLIPSTIRTFHLSASSHAQNTNDYRANREKFPEDDLSTRYKEGQGPSALDRASQSLLLTELVRGMWVVLESFFRPPYTLMYPFEKGALSPRFRGEHALRRYPSGMSTMFLPFVPSTLDVEKEYRDLLRESQEPAHGLVLGTKRNSHADSRTWRPLADEITTYTYTREERCIACKLCEAICPAQAITIEAEPREDGSRRTTRYDIDMTKCIYCGFCQEACPVDAIVEGPNYEYATETHEELLYNKEKLLANGDKWEVELARNLEADHLYR</sequence>
<evidence type="ECO:0000256" key="2">
    <source>
        <dbReference type="ARBA" id="ARBA00010277"/>
    </source>
</evidence>